<evidence type="ECO:0000256" key="2">
    <source>
        <dbReference type="ARBA" id="ARBA00022692"/>
    </source>
</evidence>
<dbReference type="OrthoDB" id="8050531at2"/>
<feature type="transmembrane region" description="Helical" evidence="5">
    <location>
        <begin position="384"/>
        <end position="405"/>
    </location>
</feature>
<keyword evidence="4 5" id="KW-0472">Membrane</keyword>
<dbReference type="Pfam" id="PF04932">
    <property type="entry name" value="Wzy_C"/>
    <property type="match status" value="1"/>
</dbReference>
<feature type="transmembrane region" description="Helical" evidence="5">
    <location>
        <begin position="117"/>
        <end position="136"/>
    </location>
</feature>
<evidence type="ECO:0000256" key="5">
    <source>
        <dbReference type="SAM" id="Phobius"/>
    </source>
</evidence>
<sequence>MQTKSRNSKFFIYTLITMSVYQIYILNIGDYTLSVYLILSLFSLMLAVSMVDVRNVPATGVLIPFIVIIIMNVVYIFLSPDVAEGGRSLVFSLPFGAIFYISYVYMSKNPNLIENLFTFYALMSVVQSILTILFIISPDLEMKFLYSQMAGIFVNPNTLAHLALTGSGNVLDVYKAGGFFDNGNLAAVYNEISASTAICAMAMARNRGKKLRSTLLFILFLVHYVSIFATGSKSGAVMAVSMPFMWMIVRFFIRNQRRLDKLALASLALFLFCFVVYYFSSEILTNEIIDNGERNAARRIVIWDAALKLFLQNPISGLGYGGWYENFKDYGASFSYMQVYGDMPAHNMLIIIWAETGLIPALMILLLMKAVFTYSKKFAQIGRVELFMASVISSVFICIFLHSMIDNFIFYREARLQLPSALLIAWMASWQSRHIFLKAEKGN</sequence>
<dbReference type="InterPro" id="IPR007016">
    <property type="entry name" value="O-antigen_ligase-rel_domated"/>
</dbReference>
<dbReference type="InterPro" id="IPR051533">
    <property type="entry name" value="WaaL-like"/>
</dbReference>
<comment type="subcellular location">
    <subcellularLocation>
        <location evidence="1">Membrane</location>
        <topology evidence="1">Multi-pass membrane protein</topology>
    </subcellularLocation>
</comment>
<evidence type="ECO:0000256" key="3">
    <source>
        <dbReference type="ARBA" id="ARBA00022989"/>
    </source>
</evidence>
<feature type="transmembrane region" description="Helical" evidence="5">
    <location>
        <begin position="58"/>
        <end position="77"/>
    </location>
</feature>
<dbReference type="GO" id="GO:0016020">
    <property type="term" value="C:membrane"/>
    <property type="evidence" value="ECO:0007669"/>
    <property type="project" value="UniProtKB-SubCell"/>
</dbReference>
<feature type="transmembrane region" description="Helical" evidence="5">
    <location>
        <begin position="262"/>
        <end position="280"/>
    </location>
</feature>
<name>A0A2G9WR68_9HYPH</name>
<dbReference type="PANTHER" id="PTHR37422">
    <property type="entry name" value="TEICHURONIC ACID BIOSYNTHESIS PROTEIN TUAE"/>
    <property type="match status" value="1"/>
</dbReference>
<dbReference type="AlphaFoldDB" id="A0A2G9WR68"/>
<evidence type="ECO:0000256" key="4">
    <source>
        <dbReference type="ARBA" id="ARBA00023136"/>
    </source>
</evidence>
<proteinExistence type="predicted"/>
<dbReference type="PANTHER" id="PTHR37422:SF17">
    <property type="entry name" value="O-ANTIGEN LIGASE"/>
    <property type="match status" value="1"/>
</dbReference>
<dbReference type="Proteomes" id="UP000231070">
    <property type="component" value="Unassembled WGS sequence"/>
</dbReference>
<feature type="domain" description="O-antigen ligase-related" evidence="6">
    <location>
        <begin position="221"/>
        <end position="363"/>
    </location>
</feature>
<protein>
    <recommendedName>
        <fullName evidence="6">O-antigen ligase-related domain-containing protein</fullName>
    </recommendedName>
</protein>
<reference evidence="7 8" key="1">
    <citation type="submission" date="2017-08" db="EMBL/GenBank/DDBJ databases">
        <title>Pleomorphomonas carboxidotrophicus sp. nov., a new mesophilic hydrogenogenic carboxidotroph.</title>
        <authorList>
            <person name="Esquivel-Elizondo S."/>
            <person name="Krajmalnik-Brown R."/>
            <person name="Maldonado J."/>
        </authorList>
    </citation>
    <scope>NUCLEOTIDE SEQUENCE [LARGE SCALE GENOMIC DNA]</scope>
    <source>
        <strain evidence="7 8">SVCO-16</strain>
    </source>
</reference>
<keyword evidence="8" id="KW-1185">Reference proteome</keyword>
<feature type="transmembrane region" description="Helical" evidence="5">
    <location>
        <begin position="350"/>
        <end position="372"/>
    </location>
</feature>
<accession>A0A2G9WR68</accession>
<feature type="transmembrane region" description="Helical" evidence="5">
    <location>
        <begin position="33"/>
        <end position="51"/>
    </location>
</feature>
<feature type="transmembrane region" description="Helical" evidence="5">
    <location>
        <begin position="211"/>
        <end position="229"/>
    </location>
</feature>
<organism evidence="7 8">
    <name type="scientific">Pleomorphomonas carboxyditropha</name>
    <dbReference type="NCBI Taxonomy" id="2023338"/>
    <lineage>
        <taxon>Bacteria</taxon>
        <taxon>Pseudomonadati</taxon>
        <taxon>Pseudomonadota</taxon>
        <taxon>Alphaproteobacteria</taxon>
        <taxon>Hyphomicrobiales</taxon>
        <taxon>Pleomorphomonadaceae</taxon>
        <taxon>Pleomorphomonas</taxon>
    </lineage>
</organism>
<keyword evidence="3 5" id="KW-1133">Transmembrane helix</keyword>
<evidence type="ECO:0000259" key="6">
    <source>
        <dbReference type="Pfam" id="PF04932"/>
    </source>
</evidence>
<comment type="caution">
    <text evidence="7">The sequence shown here is derived from an EMBL/GenBank/DDBJ whole genome shotgun (WGS) entry which is preliminary data.</text>
</comment>
<keyword evidence="2 5" id="KW-0812">Transmembrane</keyword>
<gene>
    <name evidence="7" type="ORF">CJ014_21295</name>
</gene>
<evidence type="ECO:0000313" key="8">
    <source>
        <dbReference type="Proteomes" id="UP000231070"/>
    </source>
</evidence>
<evidence type="ECO:0000256" key="1">
    <source>
        <dbReference type="ARBA" id="ARBA00004141"/>
    </source>
</evidence>
<feature type="transmembrane region" description="Helical" evidence="5">
    <location>
        <begin position="235"/>
        <end position="253"/>
    </location>
</feature>
<evidence type="ECO:0000313" key="7">
    <source>
        <dbReference type="EMBL" id="PIO97173.1"/>
    </source>
</evidence>
<dbReference type="EMBL" id="NQVN01000020">
    <property type="protein sequence ID" value="PIO97173.1"/>
    <property type="molecule type" value="Genomic_DNA"/>
</dbReference>
<feature type="transmembrane region" description="Helical" evidence="5">
    <location>
        <begin position="89"/>
        <end position="105"/>
    </location>
</feature>